<dbReference type="AlphaFoldDB" id="X6MEU8"/>
<dbReference type="Gene3D" id="1.25.40.10">
    <property type="entry name" value="Tetratricopeptide repeat domain"/>
    <property type="match status" value="2"/>
</dbReference>
<dbReference type="InterPro" id="IPR019734">
    <property type="entry name" value="TPR_rpt"/>
</dbReference>
<feature type="repeat" description="TPR" evidence="3">
    <location>
        <begin position="496"/>
        <end position="529"/>
    </location>
</feature>
<evidence type="ECO:0000256" key="2">
    <source>
        <dbReference type="ARBA" id="ARBA00022803"/>
    </source>
</evidence>
<protein>
    <submittedName>
        <fullName evidence="4">Uncharacterized protein</fullName>
    </submittedName>
</protein>
<dbReference type="Proteomes" id="UP000023152">
    <property type="component" value="Unassembled WGS sequence"/>
</dbReference>
<proteinExistence type="predicted"/>
<dbReference type="Pfam" id="PF13181">
    <property type="entry name" value="TPR_8"/>
    <property type="match status" value="1"/>
</dbReference>
<evidence type="ECO:0000313" key="4">
    <source>
        <dbReference type="EMBL" id="ETO11922.1"/>
    </source>
</evidence>
<dbReference type="EMBL" id="ASPP01021888">
    <property type="protein sequence ID" value="ETO11922.1"/>
    <property type="molecule type" value="Genomic_DNA"/>
</dbReference>
<feature type="repeat" description="TPR" evidence="3">
    <location>
        <begin position="538"/>
        <end position="571"/>
    </location>
</feature>
<reference evidence="4 5" key="1">
    <citation type="journal article" date="2013" name="Curr. Biol.">
        <title>The Genome of the Foraminiferan Reticulomyxa filosa.</title>
        <authorList>
            <person name="Glockner G."/>
            <person name="Hulsmann N."/>
            <person name="Schleicher M."/>
            <person name="Noegel A.A."/>
            <person name="Eichinger L."/>
            <person name="Gallinger C."/>
            <person name="Pawlowski J."/>
            <person name="Sierra R."/>
            <person name="Euteneuer U."/>
            <person name="Pillet L."/>
            <person name="Moustafa A."/>
            <person name="Platzer M."/>
            <person name="Groth M."/>
            <person name="Szafranski K."/>
            <person name="Schliwa M."/>
        </authorList>
    </citation>
    <scope>NUCLEOTIDE SEQUENCE [LARGE SCALE GENOMIC DNA]</scope>
</reference>
<evidence type="ECO:0000256" key="3">
    <source>
        <dbReference type="PROSITE-ProRule" id="PRU00339"/>
    </source>
</evidence>
<feature type="repeat" description="TPR" evidence="3">
    <location>
        <begin position="451"/>
        <end position="484"/>
    </location>
</feature>
<sequence length="641" mass="75822">MYKKITNYTICSVFEWQKESQITRKKLTELSNEEMSLSKLYVNDGTKIRTIPSPSQTMREQPSTVQSIDSADVLTTVNDKKEDNEEVMKEEHIAEILDFRRHWDADWRAGNTEAAKRVEEALNNNEHKLIVVAYNSSEWKNVKDEYYFSNFSFIKLVNDDNIIKEEFDEYWLFEIRDKLIILDNICIDGSIYIVNCELQCKKNVDIKSNIFITKNGIFSEEEKKDIKIIEWNTKIYYEILIKLQDIEENLNKYFLEKKWDDCFINSEKYLKICIETFGLNNYYVATAYNNIGILFKAKEQPDKAIEFIEKAINIMNNYEKDNMFIAQLYHNLGESYNSLEQHDIAINLFEKAIKIKLNLFNEDHSSIIRTYNSLAFSYYQKDKNITALQLYEKVLNIRLNKFGNDHIDIASSYKCLGRCYDSIEDFYTAINYYKKSLNIIKICNNNQSDIAVMYYDIARIYYHVKQYDDAIDYHQKALEIRLNNSNNDNNNSIDIINSYDELGLSYFNIENYDESIKCWESSLKIKLNIFGKYHSDVAFVYMRLGSSYFVKGFYSNAIECCENALQIRKTIFQKINKDLSDTYLALGAIFEKIGKKEIAIQYFEELWKARSQLFGEWNQDTDYAKKRLTQIENEDYLIICD</sequence>
<dbReference type="SUPFAM" id="SSF48452">
    <property type="entry name" value="TPR-like"/>
    <property type="match status" value="3"/>
</dbReference>
<dbReference type="PROSITE" id="PS50005">
    <property type="entry name" value="TPR"/>
    <property type="match status" value="5"/>
</dbReference>
<name>X6MEU8_RETFI</name>
<comment type="caution">
    <text evidence="4">The sequence shown here is derived from an EMBL/GenBank/DDBJ whole genome shotgun (WGS) entry which is preliminary data.</text>
</comment>
<dbReference type="PANTHER" id="PTHR45641:SF1">
    <property type="entry name" value="AAA+ ATPASE DOMAIN-CONTAINING PROTEIN"/>
    <property type="match status" value="1"/>
</dbReference>
<accession>X6MEU8</accession>
<feature type="repeat" description="TPR" evidence="3">
    <location>
        <begin position="285"/>
        <end position="318"/>
    </location>
</feature>
<organism evidence="4 5">
    <name type="scientific">Reticulomyxa filosa</name>
    <dbReference type="NCBI Taxonomy" id="46433"/>
    <lineage>
        <taxon>Eukaryota</taxon>
        <taxon>Sar</taxon>
        <taxon>Rhizaria</taxon>
        <taxon>Retaria</taxon>
        <taxon>Foraminifera</taxon>
        <taxon>Monothalamids</taxon>
        <taxon>Reticulomyxidae</taxon>
        <taxon>Reticulomyxa</taxon>
    </lineage>
</organism>
<dbReference type="SMART" id="SM00028">
    <property type="entry name" value="TPR"/>
    <property type="match status" value="8"/>
</dbReference>
<feature type="repeat" description="TPR" evidence="3">
    <location>
        <begin position="326"/>
        <end position="359"/>
    </location>
</feature>
<evidence type="ECO:0000256" key="1">
    <source>
        <dbReference type="ARBA" id="ARBA00022737"/>
    </source>
</evidence>
<dbReference type="PANTHER" id="PTHR45641">
    <property type="entry name" value="TETRATRICOPEPTIDE REPEAT PROTEIN (AFU_ORTHOLOGUE AFUA_6G03870)"/>
    <property type="match status" value="1"/>
</dbReference>
<keyword evidence="5" id="KW-1185">Reference proteome</keyword>
<dbReference type="OrthoDB" id="5986190at2759"/>
<dbReference type="Pfam" id="PF13374">
    <property type="entry name" value="TPR_10"/>
    <property type="match status" value="1"/>
</dbReference>
<evidence type="ECO:0000313" key="5">
    <source>
        <dbReference type="Proteomes" id="UP000023152"/>
    </source>
</evidence>
<keyword evidence="1" id="KW-0677">Repeat</keyword>
<keyword evidence="2 3" id="KW-0802">TPR repeat</keyword>
<dbReference type="Pfam" id="PF13424">
    <property type="entry name" value="TPR_12"/>
    <property type="match status" value="3"/>
</dbReference>
<dbReference type="InterPro" id="IPR011990">
    <property type="entry name" value="TPR-like_helical_dom_sf"/>
</dbReference>
<gene>
    <name evidence="4" type="ORF">RFI_25455</name>
</gene>